<keyword evidence="1" id="KW-1133">Transmembrane helix</keyword>
<dbReference type="RefSeq" id="WP_091273758.1">
    <property type="nucleotide sequence ID" value="NZ_FNDK01000012.1"/>
</dbReference>
<sequence length="89" mass="9996">MEVLFIVVVIIIVAVYFSPFFLESLQASFPYFNTIMRVRYTIIFGGIGLLYGIAGNVLDITDIFFGMIAGSFVDYLLIGSQKNHTSRET</sequence>
<feature type="transmembrane region" description="Helical" evidence="1">
    <location>
        <begin position="37"/>
        <end position="54"/>
    </location>
</feature>
<dbReference type="OrthoDB" id="2971480at2"/>
<name>A0A1G8FIH5_9BACI</name>
<evidence type="ECO:0000313" key="2">
    <source>
        <dbReference type="EMBL" id="SDH81856.1"/>
    </source>
</evidence>
<accession>A0A1G8FIH5</accession>
<dbReference type="EMBL" id="FNDK01000012">
    <property type="protein sequence ID" value="SDH81856.1"/>
    <property type="molecule type" value="Genomic_DNA"/>
</dbReference>
<feature type="transmembrane region" description="Helical" evidence="1">
    <location>
        <begin position="60"/>
        <end position="78"/>
    </location>
</feature>
<evidence type="ECO:0000256" key="1">
    <source>
        <dbReference type="SAM" id="Phobius"/>
    </source>
</evidence>
<dbReference type="AlphaFoldDB" id="A0A1G8FIH5"/>
<gene>
    <name evidence="2" type="ORF">SAMN05192534_11248</name>
</gene>
<organism evidence="2 3">
    <name type="scientific">Alteribacillus persepolensis</name>
    <dbReference type="NCBI Taxonomy" id="568899"/>
    <lineage>
        <taxon>Bacteria</taxon>
        <taxon>Bacillati</taxon>
        <taxon>Bacillota</taxon>
        <taxon>Bacilli</taxon>
        <taxon>Bacillales</taxon>
        <taxon>Bacillaceae</taxon>
        <taxon>Alteribacillus</taxon>
    </lineage>
</organism>
<protein>
    <recommendedName>
        <fullName evidence="4">Bacteriophage A118-like holin, Hol118</fullName>
    </recommendedName>
</protein>
<evidence type="ECO:0008006" key="4">
    <source>
        <dbReference type="Google" id="ProtNLM"/>
    </source>
</evidence>
<keyword evidence="1" id="KW-0472">Membrane</keyword>
<proteinExistence type="predicted"/>
<evidence type="ECO:0000313" key="3">
    <source>
        <dbReference type="Proteomes" id="UP000199163"/>
    </source>
</evidence>
<reference evidence="2 3" key="1">
    <citation type="submission" date="2016-10" db="EMBL/GenBank/DDBJ databases">
        <authorList>
            <person name="de Groot N.N."/>
        </authorList>
    </citation>
    <scope>NUCLEOTIDE SEQUENCE [LARGE SCALE GENOMIC DNA]</scope>
    <source>
        <strain evidence="2 3">DSM 21632</strain>
    </source>
</reference>
<keyword evidence="1" id="KW-0812">Transmembrane</keyword>
<keyword evidence="3" id="KW-1185">Reference proteome</keyword>
<dbReference type="Proteomes" id="UP000199163">
    <property type="component" value="Unassembled WGS sequence"/>
</dbReference>
<feature type="transmembrane region" description="Helical" evidence="1">
    <location>
        <begin position="6"/>
        <end position="25"/>
    </location>
</feature>